<dbReference type="AlphaFoldDB" id="A0A9X1I338"/>
<name>A0A9X1I338_9FLAO</name>
<evidence type="ECO:0000313" key="1">
    <source>
        <dbReference type="EMBL" id="MCB4800271.1"/>
    </source>
</evidence>
<gene>
    <name evidence="1" type="ORF">LG649_15575</name>
</gene>
<reference evidence="1" key="1">
    <citation type="submission" date="2021-10" db="EMBL/GenBank/DDBJ databases">
        <title>Tamlana sargassums sp. nov., and Tamlana laminarinivorans sp. nov., two new bacteria isolated from the brown alga.</title>
        <authorList>
            <person name="Li J."/>
        </authorList>
    </citation>
    <scope>NUCLEOTIDE SEQUENCE</scope>
    <source>
        <strain evidence="1">PT2-4</strain>
    </source>
</reference>
<accession>A0A9X1I338</accession>
<sequence>MTAKSDIDNNSLHKILIGELLISPAEMNIVSQKYGFTNIGFGCMVSGTELNGIEIYNSEIDKHLTKKNGIDWKSKYLKEIDSLTELRRIEWKENFK</sequence>
<organism evidence="1 2">
    <name type="scientific">Neotamlana laminarinivorans</name>
    <dbReference type="NCBI Taxonomy" id="2883124"/>
    <lineage>
        <taxon>Bacteria</taxon>
        <taxon>Pseudomonadati</taxon>
        <taxon>Bacteroidota</taxon>
        <taxon>Flavobacteriia</taxon>
        <taxon>Flavobacteriales</taxon>
        <taxon>Flavobacteriaceae</taxon>
        <taxon>Neotamlana</taxon>
    </lineage>
</organism>
<evidence type="ECO:0000313" key="2">
    <source>
        <dbReference type="Proteomes" id="UP001139199"/>
    </source>
</evidence>
<protein>
    <submittedName>
        <fullName evidence="1">Uncharacterized protein</fullName>
    </submittedName>
</protein>
<keyword evidence="2" id="KW-1185">Reference proteome</keyword>
<dbReference type="Proteomes" id="UP001139199">
    <property type="component" value="Unassembled WGS sequence"/>
</dbReference>
<proteinExistence type="predicted"/>
<comment type="caution">
    <text evidence="1">The sequence shown here is derived from an EMBL/GenBank/DDBJ whole genome shotgun (WGS) entry which is preliminary data.</text>
</comment>
<dbReference type="EMBL" id="JAJAPW010000012">
    <property type="protein sequence ID" value="MCB4800271.1"/>
    <property type="molecule type" value="Genomic_DNA"/>
</dbReference>
<dbReference type="RefSeq" id="WP_226544746.1">
    <property type="nucleotide sequence ID" value="NZ_JAJAPW010000012.1"/>
</dbReference>